<gene>
    <name evidence="2" type="primary">OSJNBa0034D21.6</name>
</gene>
<reference evidence="3" key="2">
    <citation type="journal article" date="2008" name="Nucleic Acids Res.">
        <title>The rice annotation project database (RAP-DB): 2008 update.</title>
        <authorList>
            <consortium name="The rice annotation project (RAP)"/>
        </authorList>
    </citation>
    <scope>GENOME REANNOTATION</scope>
    <source>
        <strain evidence="3">cv. Nipponbare</strain>
    </source>
</reference>
<dbReference type="AlphaFoldDB" id="Q75GY6"/>
<evidence type="ECO:0000256" key="1">
    <source>
        <dbReference type="SAM" id="MobiDB-lite"/>
    </source>
</evidence>
<accession>Q75GY6</accession>
<feature type="compositionally biased region" description="Basic residues" evidence="1">
    <location>
        <begin position="54"/>
        <end position="67"/>
    </location>
</feature>
<proteinExistence type="predicted"/>
<evidence type="ECO:0000313" key="2">
    <source>
        <dbReference type="EMBL" id="AAS07340.1"/>
    </source>
</evidence>
<sequence>MVYCVSGIGSRWTGCTAAVYGTNGRDRIDPPRVYGNGDDAVSGDVTTDDGSGSRARRRTTVRRRKRTAPTGSGRRGEPYRGTNSDGRQPDDDGDEDEAAATIGSTTTAVLRRSPATMKGRRRAKARVAAERGGPGGPSKGARGRRRRPTAAGDGEGKIRVRGENRIRFEIESGDFQRKLDDDSKREKEEGIPRIISPLLIRPEMERGDGIWKGSGGGSGGWDAAGRREEDDSPDRWAPPVSGRESASGRLRADLGRGEREEGFRAKGKRGL</sequence>
<feature type="compositionally biased region" description="Gly residues" evidence="1">
    <location>
        <begin position="210"/>
        <end position="222"/>
    </location>
</feature>
<name>Q75GY6_ORYSJ</name>
<feature type="compositionally biased region" description="Basic and acidic residues" evidence="1">
    <location>
        <begin position="250"/>
        <end position="264"/>
    </location>
</feature>
<feature type="region of interest" description="Disordered" evidence="1">
    <location>
        <begin position="21"/>
        <end position="159"/>
    </location>
</feature>
<dbReference type="Proteomes" id="UP000000763">
    <property type="component" value="Chromosome 3"/>
</dbReference>
<feature type="region of interest" description="Disordered" evidence="1">
    <location>
        <begin position="196"/>
        <end position="271"/>
    </location>
</feature>
<protein>
    <submittedName>
        <fullName evidence="2">Uncharacterized protein</fullName>
    </submittedName>
</protein>
<organism evidence="2 3">
    <name type="scientific">Oryza sativa subsp. japonica</name>
    <name type="common">Rice</name>
    <dbReference type="NCBI Taxonomy" id="39947"/>
    <lineage>
        <taxon>Eukaryota</taxon>
        <taxon>Viridiplantae</taxon>
        <taxon>Streptophyta</taxon>
        <taxon>Embryophyta</taxon>
        <taxon>Tracheophyta</taxon>
        <taxon>Spermatophyta</taxon>
        <taxon>Magnoliopsida</taxon>
        <taxon>Liliopsida</taxon>
        <taxon>Poales</taxon>
        <taxon>Poaceae</taxon>
        <taxon>BOP clade</taxon>
        <taxon>Oryzoideae</taxon>
        <taxon>Oryzeae</taxon>
        <taxon>Oryzinae</taxon>
        <taxon>Oryza</taxon>
        <taxon>Oryza sativa</taxon>
    </lineage>
</organism>
<dbReference type="EMBL" id="AC137991">
    <property type="protein sequence ID" value="AAS07340.1"/>
    <property type="molecule type" value="Genomic_DNA"/>
</dbReference>
<evidence type="ECO:0000313" key="3">
    <source>
        <dbReference type="Proteomes" id="UP000000763"/>
    </source>
</evidence>
<reference evidence="3" key="1">
    <citation type="journal article" date="2005" name="Nature">
        <title>The map-based sequence of the rice genome.</title>
        <authorList>
            <consortium name="International rice genome sequencing project (IRGSP)"/>
            <person name="Matsumoto T."/>
            <person name="Wu J."/>
            <person name="Kanamori H."/>
            <person name="Katayose Y."/>
            <person name="Fujisawa M."/>
            <person name="Namiki N."/>
            <person name="Mizuno H."/>
            <person name="Yamamoto K."/>
            <person name="Antonio B.A."/>
            <person name="Baba T."/>
            <person name="Sakata K."/>
            <person name="Nagamura Y."/>
            <person name="Aoki H."/>
            <person name="Arikawa K."/>
            <person name="Arita K."/>
            <person name="Bito T."/>
            <person name="Chiden Y."/>
            <person name="Fujitsuka N."/>
            <person name="Fukunaka R."/>
            <person name="Hamada M."/>
            <person name="Harada C."/>
            <person name="Hayashi A."/>
            <person name="Hijishita S."/>
            <person name="Honda M."/>
            <person name="Hosokawa S."/>
            <person name="Ichikawa Y."/>
            <person name="Idonuma A."/>
            <person name="Iijima M."/>
            <person name="Ikeda M."/>
            <person name="Ikeno M."/>
            <person name="Ito K."/>
            <person name="Ito S."/>
            <person name="Ito T."/>
            <person name="Ito Y."/>
            <person name="Ito Y."/>
            <person name="Iwabuchi A."/>
            <person name="Kamiya K."/>
            <person name="Karasawa W."/>
            <person name="Kurita K."/>
            <person name="Katagiri S."/>
            <person name="Kikuta A."/>
            <person name="Kobayashi H."/>
            <person name="Kobayashi N."/>
            <person name="Machita K."/>
            <person name="Maehara T."/>
            <person name="Masukawa M."/>
            <person name="Mizubayashi T."/>
            <person name="Mukai Y."/>
            <person name="Nagasaki H."/>
            <person name="Nagata Y."/>
            <person name="Naito S."/>
            <person name="Nakashima M."/>
            <person name="Nakama Y."/>
            <person name="Nakamichi Y."/>
            <person name="Nakamura M."/>
            <person name="Meguro A."/>
            <person name="Negishi M."/>
            <person name="Ohta I."/>
            <person name="Ohta T."/>
            <person name="Okamoto M."/>
            <person name="Ono N."/>
            <person name="Saji S."/>
            <person name="Sakaguchi M."/>
            <person name="Sakai K."/>
            <person name="Shibata M."/>
            <person name="Shimokawa T."/>
            <person name="Song J."/>
            <person name="Takazaki Y."/>
            <person name="Terasawa K."/>
            <person name="Tsugane M."/>
            <person name="Tsuji K."/>
            <person name="Ueda S."/>
            <person name="Waki K."/>
            <person name="Yamagata H."/>
            <person name="Yamamoto M."/>
            <person name="Yamamoto S."/>
            <person name="Yamane H."/>
            <person name="Yoshiki S."/>
            <person name="Yoshihara R."/>
            <person name="Yukawa K."/>
            <person name="Zhong H."/>
            <person name="Yano M."/>
            <person name="Yuan Q."/>
            <person name="Ouyang S."/>
            <person name="Liu J."/>
            <person name="Jones K.M."/>
            <person name="Gansberger K."/>
            <person name="Moffat K."/>
            <person name="Hill J."/>
            <person name="Bera J."/>
            <person name="Fadrosh D."/>
            <person name="Jin S."/>
            <person name="Johri S."/>
            <person name="Kim M."/>
            <person name="Overton L."/>
            <person name="Reardon M."/>
            <person name="Tsitrin T."/>
            <person name="Vuong H."/>
            <person name="Weaver B."/>
            <person name="Ciecko A."/>
            <person name="Tallon L."/>
            <person name="Jackson J."/>
            <person name="Pai G."/>
            <person name="Aken S.V."/>
            <person name="Utterback T."/>
            <person name="Reidmuller S."/>
            <person name="Feldblyum T."/>
            <person name="Hsiao J."/>
            <person name="Zismann V."/>
            <person name="Iobst S."/>
            <person name="de Vazeille A.R."/>
            <person name="Buell C.R."/>
            <person name="Ying K."/>
            <person name="Li Y."/>
            <person name="Lu T."/>
            <person name="Huang Y."/>
            <person name="Zhao Q."/>
            <person name="Feng Q."/>
            <person name="Zhang L."/>
            <person name="Zhu J."/>
            <person name="Weng Q."/>
            <person name="Mu J."/>
            <person name="Lu Y."/>
            <person name="Fan D."/>
            <person name="Liu Y."/>
            <person name="Guan J."/>
            <person name="Zhang Y."/>
            <person name="Yu S."/>
            <person name="Liu X."/>
            <person name="Zhang Y."/>
            <person name="Hong G."/>
            <person name="Han B."/>
            <person name="Choisne N."/>
            <person name="Demange N."/>
            <person name="Orjeda G."/>
            <person name="Samain S."/>
            <person name="Cattolico L."/>
            <person name="Pelletier E."/>
            <person name="Couloux A."/>
            <person name="Segurens B."/>
            <person name="Wincker P."/>
            <person name="D'Hont A."/>
            <person name="Scarpelli C."/>
            <person name="Weissenbach J."/>
            <person name="Salanoubat M."/>
            <person name="Quetier F."/>
            <person name="Yu Y."/>
            <person name="Kim H.R."/>
            <person name="Rambo T."/>
            <person name="Currie J."/>
            <person name="Collura K."/>
            <person name="Luo M."/>
            <person name="Yang T."/>
            <person name="Ammiraju J.S.S."/>
            <person name="Engler F."/>
            <person name="Soderlund C."/>
            <person name="Wing R.A."/>
            <person name="Palmer L.E."/>
            <person name="de la Bastide M."/>
            <person name="Spiegel L."/>
            <person name="Nascimento L."/>
            <person name="Zutavern T."/>
            <person name="O'Shaughnessy A."/>
            <person name="Dike S."/>
            <person name="Dedhia N."/>
            <person name="Preston R."/>
            <person name="Balija V."/>
            <person name="McCombie W.R."/>
            <person name="Chow T."/>
            <person name="Chen H."/>
            <person name="Chung M."/>
            <person name="Chen C."/>
            <person name="Shaw J."/>
            <person name="Wu H."/>
            <person name="Hsiao K."/>
            <person name="Chao Y."/>
            <person name="Chu M."/>
            <person name="Cheng C."/>
            <person name="Hour A."/>
            <person name="Lee P."/>
            <person name="Lin S."/>
            <person name="Lin Y."/>
            <person name="Liou J."/>
            <person name="Liu S."/>
            <person name="Hsing Y."/>
            <person name="Raghuvanshi S."/>
            <person name="Mohanty A."/>
            <person name="Bharti A.K."/>
            <person name="Gaur A."/>
            <person name="Gupta V."/>
            <person name="Kumar D."/>
            <person name="Ravi V."/>
            <person name="Vij S."/>
            <person name="Kapur A."/>
            <person name="Khurana P."/>
            <person name="Khurana P."/>
            <person name="Khurana J.P."/>
            <person name="Tyagi A.K."/>
            <person name="Gaikwad K."/>
            <person name="Singh A."/>
            <person name="Dalal V."/>
            <person name="Srivastava S."/>
            <person name="Dixit A."/>
            <person name="Pal A.K."/>
            <person name="Ghazi I.A."/>
            <person name="Yadav M."/>
            <person name="Pandit A."/>
            <person name="Bhargava A."/>
            <person name="Sureshbabu K."/>
            <person name="Batra K."/>
            <person name="Sharma T.R."/>
            <person name="Mohapatra T."/>
            <person name="Singh N.K."/>
            <person name="Messing J."/>
            <person name="Nelson A.B."/>
            <person name="Fuks G."/>
            <person name="Kavchok S."/>
            <person name="Keizer G."/>
            <person name="Linton E."/>
            <person name="Llaca V."/>
            <person name="Song R."/>
            <person name="Tanyolac B."/>
            <person name="Young S."/>
            <person name="Ho-Il K."/>
            <person name="Hahn J.H."/>
            <person name="Sangsakoo G."/>
            <person name="Vanavichit A."/>
            <person name="de Mattos Luiz.A.T."/>
            <person name="Zimmer P.D."/>
            <person name="Malone G."/>
            <person name="Dellagostin O."/>
            <person name="de Oliveira A.C."/>
            <person name="Bevan M."/>
            <person name="Bancroft I."/>
            <person name="Minx P."/>
            <person name="Cordum H."/>
            <person name="Wilson R."/>
            <person name="Cheng Z."/>
            <person name="Jin W."/>
            <person name="Jiang J."/>
            <person name="Leong S.A."/>
            <person name="Iwama H."/>
            <person name="Gojobori T."/>
            <person name="Itoh T."/>
            <person name="Niimura Y."/>
            <person name="Fujii Y."/>
            <person name="Habara T."/>
            <person name="Sakai H."/>
            <person name="Sato Y."/>
            <person name="Wilson G."/>
            <person name="Kumar K."/>
            <person name="McCouch S."/>
            <person name="Juretic N."/>
            <person name="Hoen D."/>
            <person name="Wright S."/>
            <person name="Bruskiewich R."/>
            <person name="Bureau T."/>
            <person name="Miyao A."/>
            <person name="Hirochika H."/>
            <person name="Nishikawa T."/>
            <person name="Kadowaki K."/>
            <person name="Sugiura M."/>
            <person name="Burr B."/>
            <person name="Sasaki T."/>
        </authorList>
    </citation>
    <scope>NUCLEOTIDE SEQUENCE [LARGE SCALE GENOMIC DNA]</scope>
    <source>
        <strain evidence="3">cv. Nipponbare</strain>
    </source>
</reference>